<gene>
    <name evidence="1" type="ORF">GLP33_02535</name>
</gene>
<dbReference type="Proteomes" id="UP000813876">
    <property type="component" value="Unassembled WGS sequence"/>
</dbReference>
<dbReference type="EMBL" id="WMCP01000001">
    <property type="protein sequence ID" value="MCF2300615.1"/>
    <property type="molecule type" value="Genomic_DNA"/>
</dbReference>
<comment type="caution">
    <text evidence="1">The sequence shown here is derived from an EMBL/GenBank/DDBJ whole genome shotgun (WGS) entry which is preliminary data.</text>
</comment>
<sequence length="66" mass="7504">MASGEWRVASGEWRVASGEWRVASGEWRVARFSRPQYYCQGLVTYSAIPRNSSLLLPLSPNNPKYN</sequence>
<organism evidence="1 2">
    <name type="scientific">Photobacterium phosphoreum</name>
    <dbReference type="NCBI Taxonomy" id="659"/>
    <lineage>
        <taxon>Bacteria</taxon>
        <taxon>Pseudomonadati</taxon>
        <taxon>Pseudomonadota</taxon>
        <taxon>Gammaproteobacteria</taxon>
        <taxon>Vibrionales</taxon>
        <taxon>Vibrionaceae</taxon>
        <taxon>Photobacterium</taxon>
    </lineage>
</organism>
<protein>
    <recommendedName>
        <fullName evidence="3">N-acetylmuramoyl-L-alanine amidase</fullName>
    </recommendedName>
</protein>
<dbReference type="AlphaFoldDB" id="A0AAW4ZJU1"/>
<dbReference type="RefSeq" id="WP_232580634.1">
    <property type="nucleotide sequence ID" value="NZ_WMCP01000001.1"/>
</dbReference>
<reference evidence="1" key="1">
    <citation type="submission" date="2019-11" db="EMBL/GenBank/DDBJ databases">
        <title>Comparative genomics of photobacteria reveal adaptation to distinct habitats.</title>
        <authorList>
            <person name="Fuertes-Perez S."/>
            <person name="Hilgarth M."/>
            <person name="Vogel R.F."/>
        </authorList>
    </citation>
    <scope>NUCLEOTIDE SEQUENCE</scope>
    <source>
        <strain evidence="1">TMW2.2145</strain>
    </source>
</reference>
<evidence type="ECO:0008006" key="3">
    <source>
        <dbReference type="Google" id="ProtNLM"/>
    </source>
</evidence>
<evidence type="ECO:0000313" key="2">
    <source>
        <dbReference type="Proteomes" id="UP000813876"/>
    </source>
</evidence>
<proteinExistence type="predicted"/>
<accession>A0AAW4ZJU1</accession>
<evidence type="ECO:0000313" key="1">
    <source>
        <dbReference type="EMBL" id="MCF2300615.1"/>
    </source>
</evidence>
<name>A0AAW4ZJU1_PHOPO</name>